<keyword evidence="4 5" id="KW-0472">Membrane</keyword>
<feature type="domain" description="NfeD-like C-terminal" evidence="6">
    <location>
        <begin position="98"/>
        <end position="153"/>
    </location>
</feature>
<evidence type="ECO:0000256" key="4">
    <source>
        <dbReference type="ARBA" id="ARBA00023136"/>
    </source>
</evidence>
<dbReference type="InterPro" id="IPR012340">
    <property type="entry name" value="NA-bd_OB-fold"/>
</dbReference>
<dbReference type="EMBL" id="JACHVA010000093">
    <property type="protein sequence ID" value="MBC2602494.1"/>
    <property type="molecule type" value="Genomic_DNA"/>
</dbReference>
<name>A0A7X1E4W5_9BACT</name>
<keyword evidence="2 5" id="KW-0812">Transmembrane</keyword>
<dbReference type="InterPro" id="IPR002810">
    <property type="entry name" value="NfeD-like_C"/>
</dbReference>
<dbReference type="PANTHER" id="PTHR33507:SF3">
    <property type="entry name" value="INNER MEMBRANE PROTEIN YBBJ"/>
    <property type="match status" value="1"/>
</dbReference>
<gene>
    <name evidence="7" type="ORF">H5P30_11965</name>
</gene>
<sequence length="154" mass="16384">MAEIVGLILLAAILASFEIVVPGGILGLLAFAALIGASYLAYAPWGLGGSVLLFSGAGAGILLLVYFEFKLLGKSKFRNRFILSSAVTGRSESVHSTDEVIGAEGVTLTAMSPTGMIRIGDQKFEAFSRSGFLLKDQSIRVVSRDNFRLIIEKI</sequence>
<dbReference type="InterPro" id="IPR052165">
    <property type="entry name" value="Membrane_assoc_protease"/>
</dbReference>
<dbReference type="Pfam" id="PF01957">
    <property type="entry name" value="NfeD"/>
    <property type="match status" value="1"/>
</dbReference>
<feature type="transmembrane region" description="Helical" evidence="5">
    <location>
        <begin position="42"/>
        <end position="67"/>
    </location>
</feature>
<dbReference type="PANTHER" id="PTHR33507">
    <property type="entry name" value="INNER MEMBRANE PROTEIN YBBJ"/>
    <property type="match status" value="1"/>
</dbReference>
<accession>A0A7X1E4W5</accession>
<evidence type="ECO:0000256" key="3">
    <source>
        <dbReference type="ARBA" id="ARBA00022989"/>
    </source>
</evidence>
<dbReference type="RefSeq" id="WP_185693176.1">
    <property type="nucleotide sequence ID" value="NZ_JACHVA010000093.1"/>
</dbReference>
<proteinExistence type="predicted"/>
<dbReference type="Proteomes" id="UP000525652">
    <property type="component" value="Unassembled WGS sequence"/>
</dbReference>
<evidence type="ECO:0000256" key="5">
    <source>
        <dbReference type="SAM" id="Phobius"/>
    </source>
</evidence>
<comment type="caution">
    <text evidence="7">The sequence shown here is derived from an EMBL/GenBank/DDBJ whole genome shotgun (WGS) entry which is preliminary data.</text>
</comment>
<evidence type="ECO:0000259" key="6">
    <source>
        <dbReference type="Pfam" id="PF01957"/>
    </source>
</evidence>
<comment type="subcellular location">
    <subcellularLocation>
        <location evidence="1">Membrane</location>
        <topology evidence="1">Multi-pass membrane protein</topology>
    </subcellularLocation>
</comment>
<evidence type="ECO:0000313" key="8">
    <source>
        <dbReference type="Proteomes" id="UP000525652"/>
    </source>
</evidence>
<evidence type="ECO:0000256" key="1">
    <source>
        <dbReference type="ARBA" id="ARBA00004141"/>
    </source>
</evidence>
<keyword evidence="8" id="KW-1185">Reference proteome</keyword>
<evidence type="ECO:0000256" key="2">
    <source>
        <dbReference type="ARBA" id="ARBA00022692"/>
    </source>
</evidence>
<reference evidence="7 8" key="1">
    <citation type="submission" date="2020-07" db="EMBL/GenBank/DDBJ databases">
        <authorList>
            <person name="Feng X."/>
        </authorList>
    </citation>
    <scope>NUCLEOTIDE SEQUENCE [LARGE SCALE GENOMIC DNA]</scope>
    <source>
        <strain evidence="7 8">JCM14086</strain>
    </source>
</reference>
<organism evidence="7 8">
    <name type="scientific">Puniceicoccus vermicola</name>
    <dbReference type="NCBI Taxonomy" id="388746"/>
    <lineage>
        <taxon>Bacteria</taxon>
        <taxon>Pseudomonadati</taxon>
        <taxon>Verrucomicrobiota</taxon>
        <taxon>Opitutia</taxon>
        <taxon>Puniceicoccales</taxon>
        <taxon>Puniceicoccaceae</taxon>
        <taxon>Puniceicoccus</taxon>
    </lineage>
</organism>
<protein>
    <recommendedName>
        <fullName evidence="6">NfeD-like C-terminal domain-containing protein</fullName>
    </recommendedName>
</protein>
<dbReference type="GO" id="GO:0005886">
    <property type="term" value="C:plasma membrane"/>
    <property type="evidence" value="ECO:0007669"/>
    <property type="project" value="TreeGrafter"/>
</dbReference>
<keyword evidence="3 5" id="KW-1133">Transmembrane helix</keyword>
<dbReference type="Gene3D" id="2.40.50.140">
    <property type="entry name" value="Nucleic acid-binding proteins"/>
    <property type="match status" value="1"/>
</dbReference>
<evidence type="ECO:0000313" key="7">
    <source>
        <dbReference type="EMBL" id="MBC2602494.1"/>
    </source>
</evidence>
<dbReference type="AlphaFoldDB" id="A0A7X1E4W5"/>